<dbReference type="SUPFAM" id="SSF49764">
    <property type="entry name" value="HSP20-like chaperones"/>
    <property type="match status" value="1"/>
</dbReference>
<dbReference type="GO" id="GO:0051087">
    <property type="term" value="F:protein-folding chaperone binding"/>
    <property type="evidence" value="ECO:0007669"/>
    <property type="project" value="TreeGrafter"/>
</dbReference>
<evidence type="ECO:0000313" key="4">
    <source>
        <dbReference type="EMBL" id="VDD74137.1"/>
    </source>
</evidence>
<evidence type="ECO:0000313" key="6">
    <source>
        <dbReference type="WBParaSite" id="MCU_001736-RB"/>
    </source>
</evidence>
<dbReference type="EMBL" id="UXSR01000011">
    <property type="protein sequence ID" value="VDD74137.1"/>
    <property type="molecule type" value="Genomic_DNA"/>
</dbReference>
<feature type="region of interest" description="Disordered" evidence="2">
    <location>
        <begin position="118"/>
        <end position="186"/>
    </location>
</feature>
<dbReference type="CDD" id="cd06465">
    <property type="entry name" value="p23_hB-ind1_like"/>
    <property type="match status" value="1"/>
</dbReference>
<dbReference type="PANTHER" id="PTHR22932:SF1">
    <property type="entry name" value="CO-CHAPERONE PROTEIN DAF-41"/>
    <property type="match status" value="1"/>
</dbReference>
<reference evidence="4 5" key="1">
    <citation type="submission" date="2018-10" db="EMBL/GenBank/DDBJ databases">
        <authorList>
            <consortium name="Pathogen Informatics"/>
        </authorList>
    </citation>
    <scope>NUCLEOTIDE SEQUENCE [LARGE SCALE GENOMIC DNA]</scope>
</reference>
<dbReference type="PROSITE" id="PS51203">
    <property type="entry name" value="CS"/>
    <property type="match status" value="1"/>
</dbReference>
<accession>A0A0R3U1B2</accession>
<feature type="domain" description="CS" evidence="3">
    <location>
        <begin position="9"/>
        <end position="98"/>
    </location>
</feature>
<dbReference type="InterPro" id="IPR045250">
    <property type="entry name" value="p23-like"/>
</dbReference>
<protein>
    <submittedName>
        <fullName evidence="6">CS domain-containing protein</fullName>
    </submittedName>
</protein>
<evidence type="ECO:0000313" key="5">
    <source>
        <dbReference type="Proteomes" id="UP000267029"/>
    </source>
</evidence>
<keyword evidence="5" id="KW-1185">Reference proteome</keyword>
<dbReference type="GO" id="GO:0051131">
    <property type="term" value="P:chaperone-mediated protein complex assembly"/>
    <property type="evidence" value="ECO:0007669"/>
    <property type="project" value="TreeGrafter"/>
</dbReference>
<dbReference type="GO" id="GO:0005829">
    <property type="term" value="C:cytosol"/>
    <property type="evidence" value="ECO:0007669"/>
    <property type="project" value="TreeGrafter"/>
</dbReference>
<feature type="compositionally biased region" description="Acidic residues" evidence="2">
    <location>
        <begin position="152"/>
        <end position="173"/>
    </location>
</feature>
<dbReference type="Pfam" id="PF04969">
    <property type="entry name" value="CS"/>
    <property type="match status" value="1"/>
</dbReference>
<dbReference type="InterPro" id="IPR008978">
    <property type="entry name" value="HSP20-like_chaperone"/>
</dbReference>
<dbReference type="WBParaSite" id="MCU_001736-RB">
    <property type="protein sequence ID" value="MCU_001736-RB"/>
    <property type="gene ID" value="MCU_001736"/>
</dbReference>
<sequence>MSGDAVAVTRHPQVLWAQRMDCVFVTIALSDVKDELIDIKPNSFHFKGCVDVPSRVEYEVGLDFYAEVDPEKAVRQSGDRVITYCIKKAEPAAWPQLLKDSKKQPWLKTDFNRWKDLDESDSDGEGGFGGFGGSNGGDFQNMLNMMGGNKDFEDDDGNDADADSDDEELPDLDDAVKPEGEAKETK</sequence>
<evidence type="ECO:0000259" key="3">
    <source>
        <dbReference type="PROSITE" id="PS51203"/>
    </source>
</evidence>
<feature type="compositionally biased region" description="Gly residues" evidence="2">
    <location>
        <begin position="125"/>
        <end position="136"/>
    </location>
</feature>
<proteinExistence type="inferred from homology"/>
<dbReference type="GO" id="GO:0005634">
    <property type="term" value="C:nucleus"/>
    <property type="evidence" value="ECO:0007669"/>
    <property type="project" value="TreeGrafter"/>
</dbReference>
<dbReference type="PANTHER" id="PTHR22932">
    <property type="entry name" value="TELOMERASE-BINDING PROTEIN P23 HSP90 CO-CHAPERONE"/>
    <property type="match status" value="1"/>
</dbReference>
<organism evidence="6">
    <name type="scientific">Mesocestoides corti</name>
    <name type="common">Flatworm</name>
    <dbReference type="NCBI Taxonomy" id="53468"/>
    <lineage>
        <taxon>Eukaryota</taxon>
        <taxon>Metazoa</taxon>
        <taxon>Spiralia</taxon>
        <taxon>Lophotrochozoa</taxon>
        <taxon>Platyhelminthes</taxon>
        <taxon>Cestoda</taxon>
        <taxon>Eucestoda</taxon>
        <taxon>Cyclophyllidea</taxon>
        <taxon>Mesocestoididae</taxon>
        <taxon>Mesocestoides</taxon>
    </lineage>
</organism>
<dbReference type="Gene3D" id="2.60.40.790">
    <property type="match status" value="1"/>
</dbReference>
<dbReference type="AlphaFoldDB" id="A0A0R3U1B2"/>
<dbReference type="GO" id="GO:0051879">
    <property type="term" value="F:Hsp90 protein binding"/>
    <property type="evidence" value="ECO:0007669"/>
    <property type="project" value="InterPro"/>
</dbReference>
<dbReference type="InterPro" id="IPR007052">
    <property type="entry name" value="CS_dom"/>
</dbReference>
<name>A0A0R3U1B2_MESCO</name>
<dbReference type="Proteomes" id="UP000267029">
    <property type="component" value="Unassembled WGS sequence"/>
</dbReference>
<dbReference type="FunFam" id="2.60.40.790:FF:000013">
    <property type="entry name" value="Very-long-chain (3R)-3-hydroxyacyl-CoA dehydratase"/>
    <property type="match status" value="1"/>
</dbReference>
<gene>
    <name evidence="4" type="ORF">MCOS_LOCUS140</name>
</gene>
<dbReference type="GO" id="GO:0006457">
    <property type="term" value="P:protein folding"/>
    <property type="evidence" value="ECO:0007669"/>
    <property type="project" value="TreeGrafter"/>
</dbReference>
<comment type="similarity">
    <text evidence="1">Belongs to the p23/wos2 family.</text>
</comment>
<feature type="compositionally biased region" description="Basic and acidic residues" evidence="2">
    <location>
        <begin position="174"/>
        <end position="186"/>
    </location>
</feature>
<evidence type="ECO:0000256" key="1">
    <source>
        <dbReference type="ARBA" id="ARBA00025733"/>
    </source>
</evidence>
<reference evidence="6" key="2">
    <citation type="submission" date="2019-11" db="UniProtKB">
        <authorList>
            <consortium name="WormBaseParasite"/>
        </authorList>
    </citation>
    <scope>IDENTIFICATION</scope>
</reference>
<dbReference type="STRING" id="53468.A0A0R3U1B2"/>
<dbReference type="OrthoDB" id="1564555at2759"/>
<evidence type="ECO:0000256" key="2">
    <source>
        <dbReference type="SAM" id="MobiDB-lite"/>
    </source>
</evidence>